<keyword evidence="4" id="KW-1185">Reference proteome</keyword>
<dbReference type="Proteomes" id="UP000479226">
    <property type="component" value="Unassembled WGS sequence"/>
</dbReference>
<dbReference type="Gene3D" id="3.40.50.850">
    <property type="entry name" value="Isochorismatase-like"/>
    <property type="match status" value="1"/>
</dbReference>
<dbReference type="Pfam" id="PF00857">
    <property type="entry name" value="Isochorismatase"/>
    <property type="match status" value="1"/>
</dbReference>
<sequence length="189" mass="19131">MSITSIDRDSALIAIDLQKGILGMAPAQDATRIVENTAILADAFHAAGLPVIWVTALGLPAGRAEAPRPGGGAAPGADFAELDARLPIAEMDLLVAKKALNAFASDDVTTHLAGQGTTQVVIAGLAAGMGVESTVRAAFDAGFNVAIASDAVTDPMPERGANSFEHVFPMIAETGTTADVIAALRTALA</sequence>
<keyword evidence="1" id="KW-0378">Hydrolase</keyword>
<dbReference type="PANTHER" id="PTHR43540:SF7">
    <property type="entry name" value="ISOCHORISMATASE FAMILY PROTEIN YECD"/>
    <property type="match status" value="1"/>
</dbReference>
<dbReference type="InterPro" id="IPR036380">
    <property type="entry name" value="Isochorismatase-like_sf"/>
</dbReference>
<comment type="caution">
    <text evidence="3">The sequence shown here is derived from an EMBL/GenBank/DDBJ whole genome shotgun (WGS) entry which is preliminary data.</text>
</comment>
<feature type="domain" description="Isochorismatase-like" evidence="2">
    <location>
        <begin position="10"/>
        <end position="179"/>
    </location>
</feature>
<evidence type="ECO:0000256" key="1">
    <source>
        <dbReference type="ARBA" id="ARBA00022801"/>
    </source>
</evidence>
<gene>
    <name evidence="3" type="ORF">G6N77_17430</name>
</gene>
<reference evidence="3 4" key="1">
    <citation type="submission" date="2020-02" db="EMBL/GenBank/DDBJ databases">
        <title>Genome sequence of the type strain DSM 27180 of Arthrobacter silviterrae.</title>
        <authorList>
            <person name="Gao J."/>
            <person name="Sun J."/>
        </authorList>
    </citation>
    <scope>NUCLEOTIDE SEQUENCE [LARGE SCALE GENOMIC DNA]</scope>
    <source>
        <strain evidence="3 4">DSM 27180</strain>
    </source>
</reference>
<evidence type="ECO:0000259" key="2">
    <source>
        <dbReference type="Pfam" id="PF00857"/>
    </source>
</evidence>
<organism evidence="3 4">
    <name type="scientific">Arthrobacter silviterrae</name>
    <dbReference type="NCBI Taxonomy" id="2026658"/>
    <lineage>
        <taxon>Bacteria</taxon>
        <taxon>Bacillati</taxon>
        <taxon>Actinomycetota</taxon>
        <taxon>Actinomycetes</taxon>
        <taxon>Micrococcales</taxon>
        <taxon>Micrococcaceae</taxon>
        <taxon>Arthrobacter</taxon>
    </lineage>
</organism>
<dbReference type="EMBL" id="JAAKZI010000042">
    <property type="protein sequence ID" value="NGN85231.1"/>
    <property type="molecule type" value="Genomic_DNA"/>
</dbReference>
<accession>A0ABX0DF73</accession>
<dbReference type="PANTHER" id="PTHR43540">
    <property type="entry name" value="PEROXYUREIDOACRYLATE/UREIDOACRYLATE AMIDOHYDROLASE-RELATED"/>
    <property type="match status" value="1"/>
</dbReference>
<proteinExistence type="predicted"/>
<name>A0ABX0DF73_9MICC</name>
<dbReference type="RefSeq" id="WP_165183444.1">
    <property type="nucleotide sequence ID" value="NZ_JAAKZI010000042.1"/>
</dbReference>
<evidence type="ECO:0000313" key="4">
    <source>
        <dbReference type="Proteomes" id="UP000479226"/>
    </source>
</evidence>
<dbReference type="InterPro" id="IPR050272">
    <property type="entry name" value="Isochorismatase-like_hydrls"/>
</dbReference>
<dbReference type="InterPro" id="IPR000868">
    <property type="entry name" value="Isochorismatase-like_dom"/>
</dbReference>
<protein>
    <submittedName>
        <fullName evidence="3">Isochorismatase family protein</fullName>
    </submittedName>
</protein>
<dbReference type="SUPFAM" id="SSF52499">
    <property type="entry name" value="Isochorismatase-like hydrolases"/>
    <property type="match status" value="1"/>
</dbReference>
<dbReference type="CDD" id="cd00431">
    <property type="entry name" value="cysteine_hydrolases"/>
    <property type="match status" value="1"/>
</dbReference>
<evidence type="ECO:0000313" key="3">
    <source>
        <dbReference type="EMBL" id="NGN85231.1"/>
    </source>
</evidence>